<dbReference type="EMBL" id="HBUE01271261">
    <property type="protein sequence ID" value="CAG6564053.1"/>
    <property type="molecule type" value="Transcribed_RNA"/>
</dbReference>
<protein>
    <submittedName>
        <fullName evidence="2">(northern house mosquito) hypothetical protein</fullName>
    </submittedName>
</protein>
<evidence type="ECO:0000256" key="1">
    <source>
        <dbReference type="SAM" id="MobiDB-lite"/>
    </source>
</evidence>
<feature type="region of interest" description="Disordered" evidence="1">
    <location>
        <begin position="108"/>
        <end position="137"/>
    </location>
</feature>
<organism evidence="2">
    <name type="scientific">Culex pipiens</name>
    <name type="common">House mosquito</name>
    <dbReference type="NCBI Taxonomy" id="7175"/>
    <lineage>
        <taxon>Eukaryota</taxon>
        <taxon>Metazoa</taxon>
        <taxon>Ecdysozoa</taxon>
        <taxon>Arthropoda</taxon>
        <taxon>Hexapoda</taxon>
        <taxon>Insecta</taxon>
        <taxon>Pterygota</taxon>
        <taxon>Neoptera</taxon>
        <taxon>Endopterygota</taxon>
        <taxon>Diptera</taxon>
        <taxon>Nematocera</taxon>
        <taxon>Culicoidea</taxon>
        <taxon>Culicidae</taxon>
        <taxon>Culicinae</taxon>
        <taxon>Culicini</taxon>
        <taxon>Culex</taxon>
        <taxon>Culex</taxon>
    </lineage>
</organism>
<accession>A0A8D8GJM8</accession>
<evidence type="ECO:0000313" key="2">
    <source>
        <dbReference type="EMBL" id="CAG6512592.1"/>
    </source>
</evidence>
<dbReference type="AlphaFoldDB" id="A0A8D8GJM8"/>
<sequence>MAGNDCIGSCWTGWRRLGANTSTSGCNGIDLSASISLIAMSPVRSITSGSEVSSTSWFWFWSRIGYRVPTTIRFRSSWCCFHSSGEMMSSESSMESSLSSLLRAFRSRDSLSSGEERASFASRISPSRDSMPEDALS</sequence>
<proteinExistence type="predicted"/>
<feature type="compositionally biased region" description="Basic and acidic residues" evidence="1">
    <location>
        <begin position="108"/>
        <end position="118"/>
    </location>
</feature>
<dbReference type="EMBL" id="HBUE01165958">
    <property type="protein sequence ID" value="CAG6512592.1"/>
    <property type="molecule type" value="Transcribed_RNA"/>
</dbReference>
<reference evidence="2" key="1">
    <citation type="submission" date="2021-05" db="EMBL/GenBank/DDBJ databases">
        <authorList>
            <person name="Alioto T."/>
            <person name="Alioto T."/>
            <person name="Gomez Garrido J."/>
        </authorList>
    </citation>
    <scope>NUCLEOTIDE SEQUENCE</scope>
</reference>
<name>A0A8D8GJM8_CULPI</name>